<evidence type="ECO:0000256" key="1">
    <source>
        <dbReference type="SAM" id="MobiDB-lite"/>
    </source>
</evidence>
<sequence length="111" mass="12194">MLALDSDHASAHHERHQTVSPPVRQNGDSRPFSQGVQRKSRLSLIALETREMSVRTQHGMAKRCSDPDGMLIQTTQGTLGPLSPCSFKKLGDLLVFKSENAKTGETYEDSG</sequence>
<dbReference type="EMBL" id="LNZH02000191">
    <property type="protein sequence ID" value="OCB87546.1"/>
    <property type="molecule type" value="Genomic_DNA"/>
</dbReference>
<name>A0A9Q5HX41_SANBA</name>
<evidence type="ECO:0000313" key="2">
    <source>
        <dbReference type="EMBL" id="OCB87546.1"/>
    </source>
</evidence>
<proteinExistence type="predicted"/>
<organism evidence="2 3">
    <name type="scientific">Sanghuangporus baumii</name>
    <name type="common">Phellinus baumii</name>
    <dbReference type="NCBI Taxonomy" id="108892"/>
    <lineage>
        <taxon>Eukaryota</taxon>
        <taxon>Fungi</taxon>
        <taxon>Dikarya</taxon>
        <taxon>Basidiomycota</taxon>
        <taxon>Agaricomycotina</taxon>
        <taxon>Agaricomycetes</taxon>
        <taxon>Hymenochaetales</taxon>
        <taxon>Hymenochaetaceae</taxon>
        <taxon>Sanghuangporus</taxon>
    </lineage>
</organism>
<dbReference type="Proteomes" id="UP000757232">
    <property type="component" value="Unassembled WGS sequence"/>
</dbReference>
<protein>
    <submittedName>
        <fullName evidence="2">Uncharacterized protein</fullName>
    </submittedName>
</protein>
<feature type="compositionally biased region" description="Polar residues" evidence="1">
    <location>
        <begin position="26"/>
        <end position="37"/>
    </location>
</feature>
<gene>
    <name evidence="2" type="ORF">A7U60_g5451</name>
</gene>
<accession>A0A9Q5HX41</accession>
<comment type="caution">
    <text evidence="2">The sequence shown here is derived from an EMBL/GenBank/DDBJ whole genome shotgun (WGS) entry which is preliminary data.</text>
</comment>
<dbReference type="AlphaFoldDB" id="A0A9Q5HX41"/>
<feature type="region of interest" description="Disordered" evidence="1">
    <location>
        <begin position="1"/>
        <end position="41"/>
    </location>
</feature>
<reference evidence="2" key="1">
    <citation type="submission" date="2016-06" db="EMBL/GenBank/DDBJ databases">
        <title>Draft Genome sequence of the fungus Inonotus baumii.</title>
        <authorList>
            <person name="Zhu H."/>
            <person name="Lin W."/>
        </authorList>
    </citation>
    <scope>NUCLEOTIDE SEQUENCE</scope>
    <source>
        <strain evidence="2">821</strain>
    </source>
</reference>
<feature type="compositionally biased region" description="Basic and acidic residues" evidence="1">
    <location>
        <begin position="1"/>
        <end position="12"/>
    </location>
</feature>
<keyword evidence="3" id="KW-1185">Reference proteome</keyword>
<evidence type="ECO:0000313" key="3">
    <source>
        <dbReference type="Proteomes" id="UP000757232"/>
    </source>
</evidence>